<name>A0A1P8K875_9BURK</name>
<dbReference type="AlphaFoldDB" id="A0A1P8K875"/>
<dbReference type="InterPro" id="IPR007437">
    <property type="entry name" value="DUF486"/>
</dbReference>
<dbReference type="KEGG" id="rsb:RS694_06410"/>
<dbReference type="PIRSF" id="PIRSF021239">
    <property type="entry name" value="UCP021239"/>
    <property type="match status" value="1"/>
</dbReference>
<keyword evidence="1" id="KW-0472">Membrane</keyword>
<dbReference type="PANTHER" id="PTHR38482">
    <property type="entry name" value="DMT FAMILY PROTEIN"/>
    <property type="match status" value="1"/>
</dbReference>
<evidence type="ECO:0000313" key="2">
    <source>
        <dbReference type="EMBL" id="APW42201.1"/>
    </source>
</evidence>
<dbReference type="Pfam" id="PF04342">
    <property type="entry name" value="DMT_6"/>
    <property type="match status" value="1"/>
</dbReference>
<organism evidence="2 3">
    <name type="scientific">Rhodoferax saidenbachensis</name>
    <dbReference type="NCBI Taxonomy" id="1484693"/>
    <lineage>
        <taxon>Bacteria</taxon>
        <taxon>Pseudomonadati</taxon>
        <taxon>Pseudomonadota</taxon>
        <taxon>Betaproteobacteria</taxon>
        <taxon>Burkholderiales</taxon>
        <taxon>Comamonadaceae</taxon>
        <taxon>Rhodoferax</taxon>
    </lineage>
</organism>
<feature type="transmembrane region" description="Helical" evidence="1">
    <location>
        <begin position="38"/>
        <end position="57"/>
    </location>
</feature>
<evidence type="ECO:0008006" key="4">
    <source>
        <dbReference type="Google" id="ProtNLM"/>
    </source>
</evidence>
<proteinExistence type="predicted"/>
<evidence type="ECO:0000256" key="1">
    <source>
        <dbReference type="SAM" id="Phobius"/>
    </source>
</evidence>
<dbReference type="EMBL" id="CP019239">
    <property type="protein sequence ID" value="APW42201.1"/>
    <property type="molecule type" value="Genomic_DNA"/>
</dbReference>
<reference evidence="2 3" key="1">
    <citation type="submission" date="2017-01" db="EMBL/GenBank/DDBJ databases">
        <authorList>
            <person name="Mah S.A."/>
            <person name="Swanson W.J."/>
            <person name="Moy G.W."/>
            <person name="Vacquier V.D."/>
        </authorList>
    </citation>
    <scope>NUCLEOTIDE SEQUENCE [LARGE SCALE GENOMIC DNA]</scope>
    <source>
        <strain evidence="2 3">DSM 22694</strain>
    </source>
</reference>
<protein>
    <recommendedName>
        <fullName evidence="4">DMT family protein</fullName>
    </recommendedName>
</protein>
<evidence type="ECO:0000313" key="3">
    <source>
        <dbReference type="Proteomes" id="UP000186110"/>
    </source>
</evidence>
<keyword evidence="1" id="KW-1133">Transmembrane helix</keyword>
<gene>
    <name evidence="2" type="ORF">RS694_06410</name>
</gene>
<dbReference type="Proteomes" id="UP000186110">
    <property type="component" value="Chromosome"/>
</dbReference>
<dbReference type="STRING" id="1484693.RS694_06410"/>
<keyword evidence="3" id="KW-1185">Reference proteome</keyword>
<dbReference type="eggNOG" id="COG3169">
    <property type="taxonomic scope" value="Bacteria"/>
</dbReference>
<sequence>MHFLNSIPLSLQTVLLLIASNIFMTFAWYGHLKNLATAPWYTAAMVSWGIALFEYLLQVPANRIGFQQAGITVAQLKIMQEVITLGVFVPFAMFYMDQPLKLDYLWAGLCLVGAVYFIFRSA</sequence>
<feature type="transmembrane region" description="Helical" evidence="1">
    <location>
        <begin position="102"/>
        <end position="119"/>
    </location>
</feature>
<feature type="transmembrane region" description="Helical" evidence="1">
    <location>
        <begin position="12"/>
        <end position="32"/>
    </location>
</feature>
<dbReference type="RefSeq" id="WP_029706822.1">
    <property type="nucleotide sequence ID" value="NZ_CP019239.1"/>
</dbReference>
<feature type="transmembrane region" description="Helical" evidence="1">
    <location>
        <begin position="78"/>
        <end position="96"/>
    </location>
</feature>
<dbReference type="PANTHER" id="PTHR38482:SF1">
    <property type="entry name" value="DMT FAMILY PROTEIN"/>
    <property type="match status" value="1"/>
</dbReference>
<keyword evidence="1" id="KW-0812">Transmembrane</keyword>
<accession>A0A1P8K875</accession>